<gene>
    <name evidence="1" type="ORF">K0U00_00880</name>
</gene>
<organism evidence="1 2">
    <name type="scientific">Paenibacillus sepulcri</name>
    <dbReference type="NCBI Taxonomy" id="359917"/>
    <lineage>
        <taxon>Bacteria</taxon>
        <taxon>Bacillati</taxon>
        <taxon>Bacillota</taxon>
        <taxon>Bacilli</taxon>
        <taxon>Bacillales</taxon>
        <taxon>Paenibacillaceae</taxon>
        <taxon>Paenibacillus</taxon>
    </lineage>
</organism>
<dbReference type="Gene3D" id="1.20.1260.10">
    <property type="match status" value="1"/>
</dbReference>
<reference evidence="1 2" key="1">
    <citation type="submission" date="2021-07" db="EMBL/GenBank/DDBJ databases">
        <title>Paenibacillus radiodurans sp. nov., isolated from the southeastern edge of Tengger Desert.</title>
        <authorList>
            <person name="Zhang G."/>
        </authorList>
    </citation>
    <scope>NUCLEOTIDE SEQUENCE [LARGE SCALE GENOMIC DNA]</scope>
    <source>
        <strain evidence="1 2">CCM 7311</strain>
    </source>
</reference>
<proteinExistence type="predicted"/>
<sequence>MSIPYKPLNYPARQYYQYGNMRQQPMSYKSLQEALTLIMQAVAGEREDELFYDYLISVAPSQEEKDIIQSIRNDERKHNQMFRTIYQDLTGQAIMAPTDIMFEKPKSYVDGIRKALFGELAAVERYRDIRAGLPDRFYRDMAFEILTDELKHASKYNYILNLDLSRMMGK</sequence>
<dbReference type="SUPFAM" id="SSF47240">
    <property type="entry name" value="Ferritin-like"/>
    <property type="match status" value="1"/>
</dbReference>
<accession>A0ABS7BVB8</accession>
<dbReference type="InterPro" id="IPR009078">
    <property type="entry name" value="Ferritin-like_SF"/>
</dbReference>
<dbReference type="CDD" id="cd00657">
    <property type="entry name" value="Ferritin_like"/>
    <property type="match status" value="1"/>
</dbReference>
<protein>
    <submittedName>
        <fullName evidence="1">Ferritin-like domain-containing protein</fullName>
    </submittedName>
</protein>
<comment type="caution">
    <text evidence="1">The sequence shown here is derived from an EMBL/GenBank/DDBJ whole genome shotgun (WGS) entry which is preliminary data.</text>
</comment>
<keyword evidence="2" id="KW-1185">Reference proteome</keyword>
<dbReference type="InterPro" id="IPR012347">
    <property type="entry name" value="Ferritin-like"/>
</dbReference>
<dbReference type="Proteomes" id="UP001519887">
    <property type="component" value="Unassembled WGS sequence"/>
</dbReference>
<evidence type="ECO:0000313" key="1">
    <source>
        <dbReference type="EMBL" id="MBW7452594.1"/>
    </source>
</evidence>
<dbReference type="EMBL" id="JAHZIK010000007">
    <property type="protein sequence ID" value="MBW7452594.1"/>
    <property type="molecule type" value="Genomic_DNA"/>
</dbReference>
<evidence type="ECO:0000313" key="2">
    <source>
        <dbReference type="Proteomes" id="UP001519887"/>
    </source>
</evidence>
<name>A0ABS7BVB8_9BACL</name>
<dbReference type="Pfam" id="PF13668">
    <property type="entry name" value="Ferritin_2"/>
    <property type="match status" value="1"/>
</dbReference>